<dbReference type="PANTHER" id="PTHR12135:SF0">
    <property type="entry name" value="DNA REPAIR PROTEIN COMPLEMENTING XP-C CELLS"/>
    <property type="match status" value="1"/>
</dbReference>
<dbReference type="GO" id="GO:0071942">
    <property type="term" value="C:XPC complex"/>
    <property type="evidence" value="ECO:0007669"/>
    <property type="project" value="TreeGrafter"/>
</dbReference>
<feature type="compositionally biased region" description="Low complexity" evidence="6">
    <location>
        <begin position="367"/>
        <end position="379"/>
    </location>
</feature>
<dbReference type="Gene3D" id="2.20.20.110">
    <property type="entry name" value="Rad4, beta-hairpin domain BHD1"/>
    <property type="match status" value="1"/>
</dbReference>
<keyword evidence="4" id="KW-0234">DNA repair</keyword>
<dbReference type="Pfam" id="PF10404">
    <property type="entry name" value="BHD_2"/>
    <property type="match status" value="1"/>
</dbReference>
<dbReference type="EMBL" id="MU004190">
    <property type="protein sequence ID" value="KAF2494693.1"/>
    <property type="molecule type" value="Genomic_DNA"/>
</dbReference>
<gene>
    <name evidence="10" type="ORF">BU16DRAFT_527696</name>
</gene>
<dbReference type="PANTHER" id="PTHR12135">
    <property type="entry name" value="DNA REPAIR PROTEIN XP-C / RAD4"/>
    <property type="match status" value="1"/>
</dbReference>
<dbReference type="Gene3D" id="3.30.70.2460">
    <property type="entry name" value="Rad4, beta-hairpin domain BHD3"/>
    <property type="match status" value="1"/>
</dbReference>
<dbReference type="AlphaFoldDB" id="A0A6A6QSG2"/>
<evidence type="ECO:0000256" key="6">
    <source>
        <dbReference type="SAM" id="MobiDB-lite"/>
    </source>
</evidence>
<comment type="subcellular location">
    <subcellularLocation>
        <location evidence="1">Nucleus</location>
    </subcellularLocation>
</comment>
<keyword evidence="11" id="KW-1185">Reference proteome</keyword>
<dbReference type="OrthoDB" id="300780at2759"/>
<feature type="compositionally biased region" description="Acidic residues" evidence="6">
    <location>
        <begin position="1031"/>
        <end position="1051"/>
    </location>
</feature>
<dbReference type="SMART" id="SM01032">
    <property type="entry name" value="BHD_3"/>
    <property type="match status" value="1"/>
</dbReference>
<feature type="region of interest" description="Disordered" evidence="6">
    <location>
        <begin position="610"/>
        <end position="633"/>
    </location>
</feature>
<protein>
    <submittedName>
        <fullName evidence="10">Rad4-domain-containing protein</fullName>
    </submittedName>
</protein>
<dbReference type="Pfam" id="PF10405">
    <property type="entry name" value="BHD_3"/>
    <property type="match status" value="1"/>
</dbReference>
<dbReference type="SMART" id="SM01030">
    <property type="entry name" value="BHD_1"/>
    <property type="match status" value="1"/>
</dbReference>
<dbReference type="Gene3D" id="3.90.260.10">
    <property type="entry name" value="Transglutaminase-like"/>
    <property type="match status" value="1"/>
</dbReference>
<dbReference type="Proteomes" id="UP000799750">
    <property type="component" value="Unassembled WGS sequence"/>
</dbReference>
<dbReference type="SMART" id="SM01031">
    <property type="entry name" value="BHD_2"/>
    <property type="match status" value="1"/>
</dbReference>
<dbReference type="SUPFAM" id="SSF54001">
    <property type="entry name" value="Cysteine proteinases"/>
    <property type="match status" value="1"/>
</dbReference>
<keyword evidence="3" id="KW-0227">DNA damage</keyword>
<dbReference type="InterPro" id="IPR018327">
    <property type="entry name" value="BHD_2"/>
</dbReference>
<evidence type="ECO:0000256" key="1">
    <source>
        <dbReference type="ARBA" id="ARBA00004123"/>
    </source>
</evidence>
<feature type="compositionally biased region" description="Basic and acidic residues" evidence="6">
    <location>
        <begin position="95"/>
        <end position="108"/>
    </location>
</feature>
<dbReference type="InterPro" id="IPR018325">
    <property type="entry name" value="Rad4/PNGase_transGLS-fold"/>
</dbReference>
<dbReference type="GO" id="GO:0006289">
    <property type="term" value="P:nucleotide-excision repair"/>
    <property type="evidence" value="ECO:0007669"/>
    <property type="project" value="InterPro"/>
</dbReference>
<sequence length="1058" mass="117539">MAGTRGRPRKAADSTKNGSNARTRSSRKTTKKDADIPEVFQDMLSEAAPSASAGPDEDSKPLKKRKTTRSTRIAGPEPPLPPITADSQTTLQRDPSPHTQDDSADERYTGNGLLQTVTDYSEESEESDLEWEDVGIDQAEEGDQKSDEERPIGDVSIILGGDKNVQKARKQVRRKGVTAAEKKLRLDIHKMHILCLLYHVHLRNAWCNDLKTQATLRKLLNVKLVEKLTQDPEKNQGQSSAWFLDGLIRLKDLWSQRFSVTAMGLHKPQWADSTGGVLDLNQFDELDPPMECSDFRTAAHTLRGSQDLGAQLLCALLRGIGVEARLVCSLQCLPFSSAAQSSTPQSTSKMNRIVLDPYNSDVSPSKPTVSAASASNAPSTPLPRRPVRLSRLGQFLTGRKTYDTGKAPLSPKPKKAYRTAYPVYWVEAFDFAMQKWIVVDPHSSSTANRPDKMEPPMNYSQNTLSYVVAFEEDLSARDVTRRYAKALNAKTRKTRVESTEGGAKWWKKALKIFRRRTTLDRDQVEDAQLARREGAEGIPRNVQDFKGHPVYVLERHLKHNEIIQPKNQVGKINVGSATASKMEPIYRRRDVHVVRSGDKWYRMGREVKEGEQPLKHAKPRKGARNSLGPDELDTEDMEDVGVGLYAAIQTESYVPPPIVRGRVPRNAFGNLDIYVPSMVPMGGVHIRAREAAKAARIVGVDFADAVTGFQFRGRHGTAVIQGIIVAAEHGEAIEAVLKGMLQAQEDARNALRSAEALRLWRRFFLGLRIAQRVAGYEIEGEKADLREELDHEEEQLEEQQMAGGFFPGVDMGSIDPTEDRDEYDHEHFGFDGASSGGFIADSEHDFVLERANSFGSSLLEQVPITLRRAWTIPQHQNLPKMNPDDDGGGYVSENPGDQGGGFIPDEEAVSEESRDVPPQRPSDPMEMDTAGGFVVDDASKEHEYNAVEQVEHAQLPVSTETMDNIMLETPQAHQLVAPPSVSMIAESKSTSQHPIQDMSSVQREEQAANISQGSEHALPEHAQPTDTYEQSSDEDRDSLPSEDPEDEDADPDWLVYTT</sequence>
<dbReference type="GO" id="GO:0005737">
    <property type="term" value="C:cytoplasm"/>
    <property type="evidence" value="ECO:0007669"/>
    <property type="project" value="TreeGrafter"/>
</dbReference>
<feature type="compositionally biased region" description="Polar residues" evidence="6">
    <location>
        <begin position="987"/>
        <end position="1001"/>
    </location>
</feature>
<feature type="region of interest" description="Disordered" evidence="6">
    <location>
        <begin position="1"/>
        <end position="110"/>
    </location>
</feature>
<feature type="compositionally biased region" description="Polar residues" evidence="6">
    <location>
        <begin position="14"/>
        <end position="23"/>
    </location>
</feature>
<dbReference type="InterPro" id="IPR018328">
    <property type="entry name" value="Rad4_beta-hairpin_dom3"/>
</dbReference>
<evidence type="ECO:0000256" key="3">
    <source>
        <dbReference type="ARBA" id="ARBA00022763"/>
    </source>
</evidence>
<dbReference type="GO" id="GO:0003697">
    <property type="term" value="F:single-stranded DNA binding"/>
    <property type="evidence" value="ECO:0007669"/>
    <property type="project" value="TreeGrafter"/>
</dbReference>
<evidence type="ECO:0000259" key="7">
    <source>
        <dbReference type="SMART" id="SM01030"/>
    </source>
</evidence>
<evidence type="ECO:0000256" key="5">
    <source>
        <dbReference type="ARBA" id="ARBA00023242"/>
    </source>
</evidence>
<dbReference type="InterPro" id="IPR018326">
    <property type="entry name" value="Rad4_beta-hairpin_dom1"/>
</dbReference>
<name>A0A6A6QSG2_9PEZI</name>
<organism evidence="10 11">
    <name type="scientific">Lophium mytilinum</name>
    <dbReference type="NCBI Taxonomy" id="390894"/>
    <lineage>
        <taxon>Eukaryota</taxon>
        <taxon>Fungi</taxon>
        <taxon>Dikarya</taxon>
        <taxon>Ascomycota</taxon>
        <taxon>Pezizomycotina</taxon>
        <taxon>Dothideomycetes</taxon>
        <taxon>Pleosporomycetidae</taxon>
        <taxon>Mytilinidiales</taxon>
        <taxon>Mytilinidiaceae</taxon>
        <taxon>Lophium</taxon>
    </lineage>
</organism>
<keyword evidence="5" id="KW-0539">Nucleus</keyword>
<dbReference type="InterPro" id="IPR036985">
    <property type="entry name" value="Transglutaminase-like_sf"/>
</dbReference>
<feature type="domain" description="Rad4 beta-hairpin" evidence="9">
    <location>
        <begin position="663"/>
        <end position="737"/>
    </location>
</feature>
<dbReference type="InterPro" id="IPR004583">
    <property type="entry name" value="DNA_repair_Rad4"/>
</dbReference>
<dbReference type="InterPro" id="IPR038765">
    <property type="entry name" value="Papain-like_cys_pep_sf"/>
</dbReference>
<dbReference type="Gene3D" id="3.30.60.290">
    <property type="entry name" value="Rad4, beta-hairpin domain BHD2"/>
    <property type="match status" value="1"/>
</dbReference>
<feature type="domain" description="Rad4 beta-hairpin" evidence="7">
    <location>
        <begin position="534"/>
        <end position="592"/>
    </location>
</feature>
<evidence type="ECO:0000313" key="11">
    <source>
        <dbReference type="Proteomes" id="UP000799750"/>
    </source>
</evidence>
<dbReference type="Pfam" id="PF10403">
    <property type="entry name" value="BHD_1"/>
    <property type="match status" value="1"/>
</dbReference>
<evidence type="ECO:0000256" key="2">
    <source>
        <dbReference type="ARBA" id="ARBA00009525"/>
    </source>
</evidence>
<dbReference type="Pfam" id="PF03835">
    <property type="entry name" value="Rad4"/>
    <property type="match status" value="1"/>
</dbReference>
<dbReference type="GO" id="GO:0003684">
    <property type="term" value="F:damaged DNA binding"/>
    <property type="evidence" value="ECO:0007669"/>
    <property type="project" value="InterPro"/>
</dbReference>
<dbReference type="GO" id="GO:0000111">
    <property type="term" value="C:nucleotide-excision repair factor 2 complex"/>
    <property type="evidence" value="ECO:0007669"/>
    <property type="project" value="TreeGrafter"/>
</dbReference>
<feature type="region of interest" description="Disordered" evidence="6">
    <location>
        <begin position="876"/>
        <end position="930"/>
    </location>
</feature>
<evidence type="ECO:0000256" key="4">
    <source>
        <dbReference type="ARBA" id="ARBA00023204"/>
    </source>
</evidence>
<feature type="domain" description="Rad4 beta-hairpin" evidence="8">
    <location>
        <begin position="594"/>
        <end position="656"/>
    </location>
</feature>
<evidence type="ECO:0000313" key="10">
    <source>
        <dbReference type="EMBL" id="KAF2494693.1"/>
    </source>
</evidence>
<feature type="region of interest" description="Disordered" evidence="6">
    <location>
        <begin position="984"/>
        <end position="1058"/>
    </location>
</feature>
<proteinExistence type="inferred from homology"/>
<comment type="similarity">
    <text evidence="2">Belongs to the XPC family.</text>
</comment>
<evidence type="ECO:0000259" key="8">
    <source>
        <dbReference type="SMART" id="SM01031"/>
    </source>
</evidence>
<reference evidence="10" key="1">
    <citation type="journal article" date="2020" name="Stud. Mycol.">
        <title>101 Dothideomycetes genomes: a test case for predicting lifestyles and emergence of pathogens.</title>
        <authorList>
            <person name="Haridas S."/>
            <person name="Albert R."/>
            <person name="Binder M."/>
            <person name="Bloem J."/>
            <person name="Labutti K."/>
            <person name="Salamov A."/>
            <person name="Andreopoulos B."/>
            <person name="Baker S."/>
            <person name="Barry K."/>
            <person name="Bills G."/>
            <person name="Bluhm B."/>
            <person name="Cannon C."/>
            <person name="Castanera R."/>
            <person name="Culley D."/>
            <person name="Daum C."/>
            <person name="Ezra D."/>
            <person name="Gonzalez J."/>
            <person name="Henrissat B."/>
            <person name="Kuo A."/>
            <person name="Liang C."/>
            <person name="Lipzen A."/>
            <person name="Lutzoni F."/>
            <person name="Magnuson J."/>
            <person name="Mondo S."/>
            <person name="Nolan M."/>
            <person name="Ohm R."/>
            <person name="Pangilinan J."/>
            <person name="Park H.-J."/>
            <person name="Ramirez L."/>
            <person name="Alfaro M."/>
            <person name="Sun H."/>
            <person name="Tritt A."/>
            <person name="Yoshinaga Y."/>
            <person name="Zwiers L.-H."/>
            <person name="Turgeon B."/>
            <person name="Goodwin S."/>
            <person name="Spatafora J."/>
            <person name="Crous P."/>
            <person name="Grigoriev I."/>
        </authorList>
    </citation>
    <scope>NUCLEOTIDE SEQUENCE</scope>
    <source>
        <strain evidence="10">CBS 269.34</strain>
    </source>
</reference>
<dbReference type="InterPro" id="IPR042488">
    <property type="entry name" value="Rad4_BHD3_sf"/>
</dbReference>
<evidence type="ECO:0000259" key="9">
    <source>
        <dbReference type="SMART" id="SM01032"/>
    </source>
</evidence>
<dbReference type="GO" id="GO:0006298">
    <property type="term" value="P:mismatch repair"/>
    <property type="evidence" value="ECO:0007669"/>
    <property type="project" value="TreeGrafter"/>
</dbReference>
<accession>A0A6A6QSG2</accession>
<feature type="region of interest" description="Disordered" evidence="6">
    <location>
        <begin position="361"/>
        <end position="386"/>
    </location>
</feature>